<dbReference type="InterPro" id="IPR036291">
    <property type="entry name" value="NAD(P)-bd_dom_sf"/>
</dbReference>
<dbReference type="GO" id="GO:0016491">
    <property type="term" value="F:oxidoreductase activity"/>
    <property type="evidence" value="ECO:0007669"/>
    <property type="project" value="UniProtKB-KW"/>
</dbReference>
<dbReference type="InterPro" id="IPR002347">
    <property type="entry name" value="SDR_fam"/>
</dbReference>
<gene>
    <name evidence="4" type="ORF">BQ8794_230069</name>
</gene>
<evidence type="ECO:0000259" key="3">
    <source>
        <dbReference type="SMART" id="SM00822"/>
    </source>
</evidence>
<dbReference type="EMBL" id="FTPD01000016">
    <property type="protein sequence ID" value="SIT55759.1"/>
    <property type="molecule type" value="Genomic_DNA"/>
</dbReference>
<accession>A0A1R3V783</accession>
<sequence>MTAILSPVLIIGASSDIGRALAHEYARRGASLVLAARRVERLDPDLRDLLHRHGATARAVELDILDPAEREAFLVGLNEVPGTVVSVVGLLGDQKAAEADPEAARMIMETNYVAPALLLSALANRMSERGAGTIIGISSVAGDRGRATNYVYGSAKAGFTAFLSGLRNRLAGRGVQVMTVKPGFVATRMTRGLKLSKALTASPDQVAKVIVEAQLAGRTVIYILGRWRLIMLVIRLLPEPIFMRMKI</sequence>
<dbReference type="Pfam" id="PF00106">
    <property type="entry name" value="adh_short"/>
    <property type="match status" value="1"/>
</dbReference>
<protein>
    <submittedName>
        <fullName evidence="4">Putative enzyme</fullName>
        <ecNumber evidence="4">1.-.-.-</ecNumber>
    </submittedName>
</protein>
<dbReference type="Proteomes" id="UP000188388">
    <property type="component" value="Unassembled WGS sequence"/>
</dbReference>
<evidence type="ECO:0000256" key="2">
    <source>
        <dbReference type="ARBA" id="ARBA00023002"/>
    </source>
</evidence>
<keyword evidence="5" id="KW-1185">Reference proteome</keyword>
<evidence type="ECO:0000313" key="4">
    <source>
        <dbReference type="EMBL" id="SIT55759.1"/>
    </source>
</evidence>
<keyword evidence="2 4" id="KW-0560">Oxidoreductase</keyword>
<dbReference type="STRING" id="1631249.BQ8794_230069"/>
<evidence type="ECO:0000256" key="1">
    <source>
        <dbReference type="ARBA" id="ARBA00006484"/>
    </source>
</evidence>
<dbReference type="PRINTS" id="PR00081">
    <property type="entry name" value="GDHRDH"/>
</dbReference>
<dbReference type="RefSeq" id="WP_244554959.1">
    <property type="nucleotide sequence ID" value="NZ_FTPD01000016.1"/>
</dbReference>
<dbReference type="GO" id="GO:0016020">
    <property type="term" value="C:membrane"/>
    <property type="evidence" value="ECO:0007669"/>
    <property type="project" value="TreeGrafter"/>
</dbReference>
<dbReference type="PANTHER" id="PTHR44196">
    <property type="entry name" value="DEHYDROGENASE/REDUCTASE SDR FAMILY MEMBER 7B"/>
    <property type="match status" value="1"/>
</dbReference>
<dbReference type="PANTHER" id="PTHR44196:SF3">
    <property type="entry name" value="SHORT CHAIN DEHYDROGENASE FAMILY PROTEIN"/>
    <property type="match status" value="1"/>
</dbReference>
<name>A0A1R3V783_9HYPH</name>
<comment type="similarity">
    <text evidence="1">Belongs to the short-chain dehydrogenases/reductases (SDR) family.</text>
</comment>
<dbReference type="EC" id="1.-.-.-" evidence="4"/>
<dbReference type="AlphaFoldDB" id="A0A1R3V783"/>
<feature type="domain" description="Ketoreductase" evidence="3">
    <location>
        <begin position="6"/>
        <end position="188"/>
    </location>
</feature>
<dbReference type="InterPro" id="IPR057326">
    <property type="entry name" value="KR_dom"/>
</dbReference>
<dbReference type="SUPFAM" id="SSF51735">
    <property type="entry name" value="NAD(P)-binding Rossmann-fold domains"/>
    <property type="match status" value="1"/>
</dbReference>
<dbReference type="Gene3D" id="3.40.50.720">
    <property type="entry name" value="NAD(P)-binding Rossmann-like Domain"/>
    <property type="match status" value="1"/>
</dbReference>
<dbReference type="NCBIfam" id="NF005489">
    <property type="entry name" value="PRK07102.1"/>
    <property type="match status" value="1"/>
</dbReference>
<reference evidence="5" key="1">
    <citation type="submission" date="2017-01" db="EMBL/GenBank/DDBJ databases">
        <authorList>
            <person name="Brunel B."/>
        </authorList>
    </citation>
    <scope>NUCLEOTIDE SEQUENCE [LARGE SCALE GENOMIC DNA]</scope>
</reference>
<dbReference type="SMART" id="SM00822">
    <property type="entry name" value="PKS_KR"/>
    <property type="match status" value="1"/>
</dbReference>
<evidence type="ECO:0000313" key="5">
    <source>
        <dbReference type="Proteomes" id="UP000188388"/>
    </source>
</evidence>
<organism evidence="4 5">
    <name type="scientific">Mesorhizobium prunaredense</name>
    <dbReference type="NCBI Taxonomy" id="1631249"/>
    <lineage>
        <taxon>Bacteria</taxon>
        <taxon>Pseudomonadati</taxon>
        <taxon>Pseudomonadota</taxon>
        <taxon>Alphaproteobacteria</taxon>
        <taxon>Hyphomicrobiales</taxon>
        <taxon>Phyllobacteriaceae</taxon>
        <taxon>Mesorhizobium</taxon>
    </lineage>
</organism>
<proteinExistence type="inferred from homology"/>